<proteinExistence type="predicted"/>
<gene>
    <name evidence="4" type="ORF">C6570_16315</name>
</gene>
<keyword evidence="2" id="KW-1133">Transmembrane helix</keyword>
<dbReference type="EMBL" id="CP027666">
    <property type="protein sequence ID" value="AVO35609.1"/>
    <property type="molecule type" value="Genomic_DNA"/>
</dbReference>
<evidence type="ECO:0000256" key="1">
    <source>
        <dbReference type="SAM" id="MobiDB-lite"/>
    </source>
</evidence>
<feature type="compositionally biased region" description="Basic and acidic residues" evidence="1">
    <location>
        <begin position="216"/>
        <end position="291"/>
    </location>
</feature>
<organism evidence="4 5">
    <name type="scientific">Ottowia oryzae</name>
    <dbReference type="NCBI Taxonomy" id="2109914"/>
    <lineage>
        <taxon>Bacteria</taxon>
        <taxon>Pseudomonadati</taxon>
        <taxon>Pseudomonadota</taxon>
        <taxon>Betaproteobacteria</taxon>
        <taxon>Burkholderiales</taxon>
        <taxon>Comamonadaceae</taxon>
        <taxon>Ottowia</taxon>
    </lineage>
</organism>
<dbReference type="PROSITE" id="PS51724">
    <property type="entry name" value="SPOR"/>
    <property type="match status" value="1"/>
</dbReference>
<feature type="compositionally biased region" description="Basic and acidic residues" evidence="1">
    <location>
        <begin position="156"/>
        <end position="205"/>
    </location>
</feature>
<dbReference type="InterPro" id="IPR007730">
    <property type="entry name" value="SPOR-like_dom"/>
</dbReference>
<feature type="transmembrane region" description="Helical" evidence="2">
    <location>
        <begin position="46"/>
        <end position="64"/>
    </location>
</feature>
<keyword evidence="2" id="KW-0812">Transmembrane</keyword>
<name>A0A2S0MIA8_9BURK</name>
<dbReference type="KEGG" id="otk:C6570_16315"/>
<dbReference type="GO" id="GO:0042834">
    <property type="term" value="F:peptidoglycan binding"/>
    <property type="evidence" value="ECO:0007669"/>
    <property type="project" value="InterPro"/>
</dbReference>
<dbReference type="Pfam" id="PF05036">
    <property type="entry name" value="SPOR"/>
    <property type="match status" value="1"/>
</dbReference>
<evidence type="ECO:0000313" key="5">
    <source>
        <dbReference type="Proteomes" id="UP000239709"/>
    </source>
</evidence>
<accession>A0A2S0MIA8</accession>
<feature type="region of interest" description="Disordered" evidence="1">
    <location>
        <begin position="84"/>
        <end position="310"/>
    </location>
</feature>
<reference evidence="4 5" key="1">
    <citation type="submission" date="2018-03" db="EMBL/GenBank/DDBJ databases">
        <title>Genome sequencing of Ottowia sp.</title>
        <authorList>
            <person name="Kim S.-J."/>
            <person name="Heo J."/>
            <person name="Kwon S.-W."/>
        </authorList>
    </citation>
    <scope>NUCLEOTIDE SEQUENCE [LARGE SCALE GENOMIC DNA]</scope>
    <source>
        <strain evidence="4 5">KADR8-3</strain>
    </source>
</reference>
<dbReference type="RefSeq" id="WP_106704155.1">
    <property type="nucleotide sequence ID" value="NZ_CP027666.1"/>
</dbReference>
<protein>
    <recommendedName>
        <fullName evidence="3">SPOR domain-containing protein</fullName>
    </recommendedName>
</protein>
<feature type="domain" description="SPOR" evidence="3">
    <location>
        <begin position="306"/>
        <end position="384"/>
    </location>
</feature>
<evidence type="ECO:0000313" key="4">
    <source>
        <dbReference type="EMBL" id="AVO35609.1"/>
    </source>
</evidence>
<evidence type="ECO:0000259" key="3">
    <source>
        <dbReference type="PROSITE" id="PS51724"/>
    </source>
</evidence>
<keyword evidence="2" id="KW-0472">Membrane</keyword>
<feature type="compositionally biased region" description="Low complexity" evidence="1">
    <location>
        <begin position="117"/>
        <end position="155"/>
    </location>
</feature>
<dbReference type="OrthoDB" id="9181370at2"/>
<keyword evidence="5" id="KW-1185">Reference proteome</keyword>
<dbReference type="Proteomes" id="UP000239709">
    <property type="component" value="Chromosome"/>
</dbReference>
<sequence>MAFFKFRQRGQAPQPEPTGRRSRKDEASAVAQESIETVRRRARHRLLGAVVLVGVAVIGFPLLFDTQPRPIAVNAPIVIPDKDTAGPLRAPESGAHGRSVPADASLDEREEMVPPGARNAEAPVAAPREAPARPASASSPTAPARAADSAALRATSETDAKAKREAEARAKREAEAKTKRDAEAKAKREAEARAKREEDRARREQQAAASDASAPEPDRRAKAEQEAKAKREAEAKRDAEAKRTADAQAKREADAKRQAEAKAKRDEDAKAKREEEAKAKRDDAARARALLEGRSSSNADRKADEPSAKSRYVIQVGAYADDAATRQARQKAEAAGVKTYTQVVETSAGKRTRVRVGPFSSREEAEKASAALKKAGLGAAILGL</sequence>
<dbReference type="AlphaFoldDB" id="A0A2S0MIA8"/>
<dbReference type="Gene3D" id="3.30.70.1070">
    <property type="entry name" value="Sporulation related repeat"/>
    <property type="match status" value="1"/>
</dbReference>
<feature type="compositionally biased region" description="Basic and acidic residues" evidence="1">
    <location>
        <begin position="299"/>
        <end position="308"/>
    </location>
</feature>
<dbReference type="InterPro" id="IPR036680">
    <property type="entry name" value="SPOR-like_sf"/>
</dbReference>
<dbReference type="SUPFAM" id="SSF110997">
    <property type="entry name" value="Sporulation related repeat"/>
    <property type="match status" value="1"/>
</dbReference>
<feature type="compositionally biased region" description="Low complexity" evidence="1">
    <location>
        <begin position="206"/>
        <end position="215"/>
    </location>
</feature>
<evidence type="ECO:0000256" key="2">
    <source>
        <dbReference type="SAM" id="Phobius"/>
    </source>
</evidence>
<feature type="region of interest" description="Disordered" evidence="1">
    <location>
        <begin position="1"/>
        <end position="30"/>
    </location>
</feature>